<evidence type="ECO:0000259" key="1">
    <source>
        <dbReference type="Pfam" id="PF13622"/>
    </source>
</evidence>
<dbReference type="Pfam" id="PF13622">
    <property type="entry name" value="4HBT_3"/>
    <property type="match status" value="1"/>
</dbReference>
<dbReference type="InterPro" id="IPR049449">
    <property type="entry name" value="TesB_ACOT8-like_N"/>
</dbReference>
<dbReference type="Gene3D" id="2.40.160.210">
    <property type="entry name" value="Acyl-CoA thioesterase, double hotdog domain"/>
    <property type="match status" value="1"/>
</dbReference>
<dbReference type="InterPro" id="IPR042171">
    <property type="entry name" value="Acyl-CoA_hotdog"/>
</dbReference>
<evidence type="ECO:0000259" key="2">
    <source>
        <dbReference type="Pfam" id="PF20789"/>
    </source>
</evidence>
<accession>A0A381NYX5</accession>
<dbReference type="EMBL" id="UINC01000702">
    <property type="protein sequence ID" value="SUZ59846.1"/>
    <property type="molecule type" value="Genomic_DNA"/>
</dbReference>
<sequence>MDEAFFNRDDEDRNIYHPTRFARGPWGPKTLHGRVLSGLVAFEVETNWLSDKETDNFQAARITVDLFRPPPMSPLIVTSEIIRSGRRLKVVDVNIASTIEGRGVVDIARGSVVMLKKSESPEGEIWAPPAWDIQAPREDLPPPKAVKKGPDSAAALPIWETVNVQDDTGEPYGESNPQHMRLGIRHAWIRETYSLISGLLPSQLVRIAQVADFANPFTNSGSEGLNYINADITLYLHRIPVGSWIGTETSYHGSDQGVSVGTMSLYDRCGRVGTSTVCGLAQIHP</sequence>
<evidence type="ECO:0000313" key="3">
    <source>
        <dbReference type="EMBL" id="SUZ59846.1"/>
    </source>
</evidence>
<dbReference type="Pfam" id="PF20789">
    <property type="entry name" value="4HBT_3C"/>
    <property type="match status" value="1"/>
</dbReference>
<feature type="domain" description="Acyl-CoA thioesterase-like N-terminal HotDog" evidence="1">
    <location>
        <begin position="23"/>
        <end position="111"/>
    </location>
</feature>
<gene>
    <name evidence="3" type="ORF">METZ01_LOCUS12700</name>
</gene>
<dbReference type="AlphaFoldDB" id="A0A381NYX5"/>
<proteinExistence type="predicted"/>
<dbReference type="InterPro" id="IPR049450">
    <property type="entry name" value="ACOT8-like_C"/>
</dbReference>
<protein>
    <recommendedName>
        <fullName evidence="4">Thioesterase domain-containing protein</fullName>
    </recommendedName>
</protein>
<feature type="domain" description="Acyl-CoA thioesterase-like C-terminal" evidence="2">
    <location>
        <begin position="173"/>
        <end position="276"/>
    </location>
</feature>
<evidence type="ECO:0008006" key="4">
    <source>
        <dbReference type="Google" id="ProtNLM"/>
    </source>
</evidence>
<organism evidence="3">
    <name type="scientific">marine metagenome</name>
    <dbReference type="NCBI Taxonomy" id="408172"/>
    <lineage>
        <taxon>unclassified sequences</taxon>
        <taxon>metagenomes</taxon>
        <taxon>ecological metagenomes</taxon>
    </lineage>
</organism>
<reference evidence="3" key="1">
    <citation type="submission" date="2018-05" db="EMBL/GenBank/DDBJ databases">
        <authorList>
            <person name="Lanie J.A."/>
            <person name="Ng W.-L."/>
            <person name="Kazmierczak K.M."/>
            <person name="Andrzejewski T.M."/>
            <person name="Davidsen T.M."/>
            <person name="Wayne K.J."/>
            <person name="Tettelin H."/>
            <person name="Glass J.I."/>
            <person name="Rusch D."/>
            <person name="Podicherti R."/>
            <person name="Tsui H.-C.T."/>
            <person name="Winkler M.E."/>
        </authorList>
    </citation>
    <scope>NUCLEOTIDE SEQUENCE</scope>
</reference>
<name>A0A381NYX5_9ZZZZ</name>